<dbReference type="InterPro" id="IPR007472">
    <property type="entry name" value="N-end_Aminoacyl_Trfase_C"/>
</dbReference>
<protein>
    <submittedName>
        <fullName evidence="3">Arginyl-tRNA--protein transferase-like protein</fullName>
    </submittedName>
</protein>
<sequence length="427" mass="48318">MSLVLLTICRGGFMPSEKCQPHAVCPDPSCINQMCFEHVALTTPYARDQRQAVNRWNKFVLGDKYFAETARRFPKTKEEKKQQKQGFDLIHAIHEAEVSNLKPVEPDHRFEVTLEPDTFSEEKFRLFSDYQSHVHKEGPSDITRAGFKRFLCGSPLTRKEVDVDGVKKRLGSYHQCYRLDGRLIAMGVLDLLPHAVSGVYFLYHQDFEKWSFGKLSALREAALAIEGRHQYYYMGYYIHSCQKMQYKGDYKPQYVLDPMSNEWHPMDAMKPYLDKEKFVSLSTKPGTEEDKSGKDKTNQVKSTVTEGTTTDTGADSDSSIDTDRFTGPDGIVWLYKDPAEAGTSGDSLFNIRIPGVLSAEDLRKLVSMDDIHISLGPGFVVRTQDLNTWSDDDDITRSDTLKGIIAELAACVGPDVAKSMAVDFSRQ</sequence>
<feature type="compositionally biased region" description="Low complexity" evidence="1">
    <location>
        <begin position="302"/>
        <end position="319"/>
    </location>
</feature>
<reference evidence="3 4" key="1">
    <citation type="submission" date="2018-02" db="EMBL/GenBank/DDBJ databases">
        <title>Draft genome sequences of Elsinoe sp., causing black scab on jojoba.</title>
        <authorList>
            <person name="Stodart B."/>
            <person name="Jeffress S."/>
            <person name="Ash G."/>
            <person name="Arun Chinnappa K."/>
        </authorList>
    </citation>
    <scope>NUCLEOTIDE SEQUENCE [LARGE SCALE GENOMIC DNA]</scope>
    <source>
        <strain evidence="3 4">Hillstone_2</strain>
    </source>
</reference>
<proteinExistence type="predicted"/>
<accession>A0A4U7AQJ8</accession>
<dbReference type="InterPro" id="IPR016181">
    <property type="entry name" value="Acyl_CoA_acyltransferase"/>
</dbReference>
<dbReference type="PANTHER" id="PTHR21367:SF1">
    <property type="entry name" value="ARGINYL-TRNA--PROTEIN TRANSFERASE 1"/>
    <property type="match status" value="1"/>
</dbReference>
<evidence type="ECO:0000313" key="4">
    <source>
        <dbReference type="Proteomes" id="UP000308133"/>
    </source>
</evidence>
<feature type="region of interest" description="Disordered" evidence="1">
    <location>
        <begin position="283"/>
        <end position="321"/>
    </location>
</feature>
<dbReference type="InterPro" id="IPR030700">
    <property type="entry name" value="N-end_Aminoacyl_Trfase"/>
</dbReference>
<evidence type="ECO:0000259" key="2">
    <source>
        <dbReference type="Pfam" id="PF04377"/>
    </source>
</evidence>
<feature type="domain" description="N-end rule aminoacyl transferase C-terminal" evidence="2">
    <location>
        <begin position="122"/>
        <end position="257"/>
    </location>
</feature>
<gene>
    <name evidence="3" type="ORF">C1H76_7273</name>
</gene>
<name>A0A4U7AQJ8_9PEZI</name>
<dbReference type="Pfam" id="PF04377">
    <property type="entry name" value="ATE_C"/>
    <property type="match status" value="1"/>
</dbReference>
<dbReference type="AlphaFoldDB" id="A0A4U7AQJ8"/>
<dbReference type="SUPFAM" id="SSF55729">
    <property type="entry name" value="Acyl-CoA N-acyltransferases (Nat)"/>
    <property type="match status" value="1"/>
</dbReference>
<evidence type="ECO:0000256" key="1">
    <source>
        <dbReference type="SAM" id="MobiDB-lite"/>
    </source>
</evidence>
<dbReference type="PANTHER" id="PTHR21367">
    <property type="entry name" value="ARGININE-TRNA-PROTEIN TRANSFERASE 1"/>
    <property type="match status" value="1"/>
</dbReference>
<organism evidence="3 4">
    <name type="scientific">Elsinoe australis</name>
    <dbReference type="NCBI Taxonomy" id="40998"/>
    <lineage>
        <taxon>Eukaryota</taxon>
        <taxon>Fungi</taxon>
        <taxon>Dikarya</taxon>
        <taxon>Ascomycota</taxon>
        <taxon>Pezizomycotina</taxon>
        <taxon>Dothideomycetes</taxon>
        <taxon>Dothideomycetidae</taxon>
        <taxon>Myriangiales</taxon>
        <taxon>Elsinoaceae</taxon>
        <taxon>Elsinoe</taxon>
    </lineage>
</organism>
<evidence type="ECO:0000313" key="3">
    <source>
        <dbReference type="EMBL" id="TKX20463.1"/>
    </source>
</evidence>
<dbReference type="EMBL" id="PTQR01000088">
    <property type="protein sequence ID" value="TKX20463.1"/>
    <property type="molecule type" value="Genomic_DNA"/>
</dbReference>
<dbReference type="GO" id="GO:0005737">
    <property type="term" value="C:cytoplasm"/>
    <property type="evidence" value="ECO:0007669"/>
    <property type="project" value="TreeGrafter"/>
</dbReference>
<comment type="caution">
    <text evidence="3">The sequence shown here is derived from an EMBL/GenBank/DDBJ whole genome shotgun (WGS) entry which is preliminary data.</text>
</comment>
<dbReference type="GO" id="GO:0004057">
    <property type="term" value="F:arginyl-tRNA--protein transferase activity"/>
    <property type="evidence" value="ECO:0007669"/>
    <property type="project" value="InterPro"/>
</dbReference>
<feature type="compositionally biased region" description="Basic and acidic residues" evidence="1">
    <location>
        <begin position="286"/>
        <end position="298"/>
    </location>
</feature>
<dbReference type="Proteomes" id="UP000308133">
    <property type="component" value="Unassembled WGS sequence"/>
</dbReference>
<keyword evidence="3" id="KW-0808">Transferase</keyword>